<dbReference type="InterPro" id="IPR035906">
    <property type="entry name" value="MetI-like_sf"/>
</dbReference>
<feature type="transmembrane region" description="Helical" evidence="8">
    <location>
        <begin position="236"/>
        <end position="256"/>
    </location>
</feature>
<feature type="transmembrane region" description="Helical" evidence="8">
    <location>
        <begin position="183"/>
        <end position="205"/>
    </location>
</feature>
<feature type="transmembrane region" description="Helical" evidence="8">
    <location>
        <begin position="287"/>
        <end position="309"/>
    </location>
</feature>
<dbReference type="Pfam" id="PF00528">
    <property type="entry name" value="BPD_transp_1"/>
    <property type="match status" value="1"/>
</dbReference>
<evidence type="ECO:0000313" key="11">
    <source>
        <dbReference type="Proteomes" id="UP000433101"/>
    </source>
</evidence>
<comment type="similarity">
    <text evidence="8">Belongs to the binding-protein-dependent transport system permease family.</text>
</comment>
<feature type="transmembrane region" description="Helical" evidence="8">
    <location>
        <begin position="136"/>
        <end position="156"/>
    </location>
</feature>
<keyword evidence="4" id="KW-0997">Cell inner membrane</keyword>
<evidence type="ECO:0000313" key="10">
    <source>
        <dbReference type="EMBL" id="MXN66241.1"/>
    </source>
</evidence>
<dbReference type="PANTHER" id="PTHR43357:SF3">
    <property type="entry name" value="FE(3+)-TRANSPORT SYSTEM PERMEASE PROTEIN FBPB 2"/>
    <property type="match status" value="1"/>
</dbReference>
<reference evidence="10 11" key="1">
    <citation type="submission" date="2019-12" db="EMBL/GenBank/DDBJ databases">
        <authorList>
            <person name="Li M."/>
        </authorList>
    </citation>
    <scope>NUCLEOTIDE SEQUENCE [LARGE SCALE GENOMIC DNA]</scope>
    <source>
        <strain evidence="10 11">GBMRC 2046</strain>
    </source>
</reference>
<dbReference type="CDD" id="cd06261">
    <property type="entry name" value="TM_PBP2"/>
    <property type="match status" value="2"/>
</dbReference>
<sequence length="551" mass="59639">MSRTDLAWLVFAGIVAGFMLLPIASLLVLALEPTGDIWEHLIGTVLPRSLVTTALLMLGVGAITLVVGVGTAWLVTMCRFPGQRIFDWALLIPLAVPTYIVAYSYVEVLNYTGPVQTAIRAVFGFQTSREYWFPEIRSLGGAIFVMGLVLYPYVYLTTRATFLLQSACTLDVSRTLGAGPMRLFFQVALPLARPAIVVGMSLAMMECLNDIGAVTFFGVKTMTFSVYDTWVNRSSLAGAAQLACTMLVIVFALLWLERHARRKQRFHVTTTRYIGLPSYRLTGARAWAAWAACAAPIALGFAVPAWPLVDYISRRFDALTDPRLLDATWNSLTLSLSAAIMTIVVATVLTYAQRVNRNAGIRFLGRTASIGYAIPGTVLAVGLLVPLAAFDNALDGVTERLFGFGTGLLIVGSGAALVYAYVARFLAVAYGQVEGGLGKVTPHLDMAARTLGRNSLTTLREVHLPLIRPVLLSAMLLAFVDCMKELPATILLRPFNFETLATTVYNAASRGAFEDGALPALLIVLVGLVPVILLARTSAATFRDRRGSRVS</sequence>
<evidence type="ECO:0000256" key="8">
    <source>
        <dbReference type="RuleBase" id="RU363032"/>
    </source>
</evidence>
<name>A0A7X3S8U6_9HYPH</name>
<feature type="transmembrane region" description="Helical" evidence="8">
    <location>
        <begin position="401"/>
        <end position="422"/>
    </location>
</feature>
<comment type="caution">
    <text evidence="10">The sequence shown here is derived from an EMBL/GenBank/DDBJ whole genome shotgun (WGS) entry which is preliminary data.</text>
</comment>
<evidence type="ECO:0000256" key="4">
    <source>
        <dbReference type="ARBA" id="ARBA00022519"/>
    </source>
</evidence>
<feature type="transmembrane region" description="Helical" evidence="8">
    <location>
        <begin position="329"/>
        <end position="351"/>
    </location>
</feature>
<accession>A0A7X3S8U6</accession>
<evidence type="ECO:0000256" key="2">
    <source>
        <dbReference type="ARBA" id="ARBA00022448"/>
    </source>
</evidence>
<evidence type="ECO:0000256" key="3">
    <source>
        <dbReference type="ARBA" id="ARBA00022475"/>
    </source>
</evidence>
<dbReference type="Proteomes" id="UP000433101">
    <property type="component" value="Unassembled WGS sequence"/>
</dbReference>
<dbReference type="InterPro" id="IPR000515">
    <property type="entry name" value="MetI-like"/>
</dbReference>
<gene>
    <name evidence="10" type="ORF">GR183_15105</name>
</gene>
<evidence type="ECO:0000259" key="9">
    <source>
        <dbReference type="PROSITE" id="PS50928"/>
    </source>
</evidence>
<dbReference type="Gene3D" id="1.10.3720.10">
    <property type="entry name" value="MetI-like"/>
    <property type="match status" value="2"/>
</dbReference>
<keyword evidence="7 8" id="KW-0472">Membrane</keyword>
<keyword evidence="5 8" id="KW-0812">Transmembrane</keyword>
<protein>
    <submittedName>
        <fullName evidence="10">ABC transporter permease subunit</fullName>
    </submittedName>
</protein>
<feature type="domain" description="ABC transmembrane type-1" evidence="9">
    <location>
        <begin position="50"/>
        <end position="255"/>
    </location>
</feature>
<dbReference type="SUPFAM" id="SSF161098">
    <property type="entry name" value="MetI-like"/>
    <property type="match status" value="2"/>
</dbReference>
<feature type="transmembrane region" description="Helical" evidence="8">
    <location>
        <begin position="51"/>
        <end position="76"/>
    </location>
</feature>
<keyword evidence="3" id="KW-1003">Cell membrane</keyword>
<dbReference type="PANTHER" id="PTHR43357">
    <property type="entry name" value="INNER MEMBRANE ABC TRANSPORTER PERMEASE PROTEIN YDCV"/>
    <property type="match status" value="1"/>
</dbReference>
<evidence type="ECO:0000256" key="7">
    <source>
        <dbReference type="ARBA" id="ARBA00023136"/>
    </source>
</evidence>
<evidence type="ECO:0000256" key="5">
    <source>
        <dbReference type="ARBA" id="ARBA00022692"/>
    </source>
</evidence>
<dbReference type="GO" id="GO:0055085">
    <property type="term" value="P:transmembrane transport"/>
    <property type="evidence" value="ECO:0007669"/>
    <property type="project" value="InterPro"/>
</dbReference>
<evidence type="ECO:0000256" key="6">
    <source>
        <dbReference type="ARBA" id="ARBA00022989"/>
    </source>
</evidence>
<proteinExistence type="inferred from homology"/>
<keyword evidence="2 8" id="KW-0813">Transport</keyword>
<evidence type="ECO:0000256" key="1">
    <source>
        <dbReference type="ARBA" id="ARBA00004429"/>
    </source>
</evidence>
<dbReference type="GO" id="GO:0005886">
    <property type="term" value="C:plasma membrane"/>
    <property type="evidence" value="ECO:0007669"/>
    <property type="project" value="UniProtKB-SubCell"/>
</dbReference>
<dbReference type="FunFam" id="1.10.3720.10:FF:000088">
    <property type="entry name" value="Iron(III) ABC transporter, permease protein"/>
    <property type="match status" value="1"/>
</dbReference>
<feature type="transmembrane region" description="Helical" evidence="8">
    <location>
        <begin position="88"/>
        <end position="106"/>
    </location>
</feature>
<feature type="transmembrane region" description="Helical" evidence="8">
    <location>
        <begin position="7"/>
        <end position="31"/>
    </location>
</feature>
<feature type="domain" description="ABC transmembrane type-1" evidence="9">
    <location>
        <begin position="328"/>
        <end position="534"/>
    </location>
</feature>
<organism evidence="10 11">
    <name type="scientific">Stappia sediminis</name>
    <dbReference type="NCBI Taxonomy" id="2692190"/>
    <lineage>
        <taxon>Bacteria</taxon>
        <taxon>Pseudomonadati</taxon>
        <taxon>Pseudomonadota</taxon>
        <taxon>Alphaproteobacteria</taxon>
        <taxon>Hyphomicrobiales</taxon>
        <taxon>Stappiaceae</taxon>
        <taxon>Stappia</taxon>
    </lineage>
</organism>
<feature type="transmembrane region" description="Helical" evidence="8">
    <location>
        <begin position="516"/>
        <end position="535"/>
    </location>
</feature>
<keyword evidence="6 8" id="KW-1133">Transmembrane helix</keyword>
<feature type="transmembrane region" description="Helical" evidence="8">
    <location>
        <begin position="363"/>
        <end position="389"/>
    </location>
</feature>
<keyword evidence="11" id="KW-1185">Reference proteome</keyword>
<dbReference type="EMBL" id="WUMV01000007">
    <property type="protein sequence ID" value="MXN66241.1"/>
    <property type="molecule type" value="Genomic_DNA"/>
</dbReference>
<dbReference type="PROSITE" id="PS50928">
    <property type="entry name" value="ABC_TM1"/>
    <property type="match status" value="2"/>
</dbReference>
<comment type="subcellular location">
    <subcellularLocation>
        <location evidence="1">Cell inner membrane</location>
        <topology evidence="1">Multi-pass membrane protein</topology>
    </subcellularLocation>
    <subcellularLocation>
        <location evidence="8">Cell membrane</location>
        <topology evidence="8">Multi-pass membrane protein</topology>
    </subcellularLocation>
</comment>
<dbReference type="AlphaFoldDB" id="A0A7X3S8U6"/>